<protein>
    <recommendedName>
        <fullName evidence="3">Cys-tRNA(Pro)/Cys-tRNA(Cys) deacylase</fullName>
        <ecNumber evidence="3">4.2.-.-</ecNumber>
    </recommendedName>
</protein>
<comment type="similarity">
    <text evidence="1 3">Belongs to the prolyl-tRNA editing family. YbaK/EbsC subfamily.</text>
</comment>
<evidence type="ECO:0000313" key="5">
    <source>
        <dbReference type="EMBL" id="WBL35863.1"/>
    </source>
</evidence>
<feature type="domain" description="YbaK/aminoacyl-tRNA synthetase-associated" evidence="4">
    <location>
        <begin position="26"/>
        <end position="147"/>
    </location>
</feature>
<dbReference type="EC" id="4.2.-.-" evidence="3"/>
<evidence type="ECO:0000313" key="6">
    <source>
        <dbReference type="Proteomes" id="UP001212803"/>
    </source>
</evidence>
<dbReference type="PANTHER" id="PTHR30411:SF1">
    <property type="entry name" value="CYTOPLASMIC PROTEIN"/>
    <property type="match status" value="1"/>
</dbReference>
<dbReference type="PIRSF" id="PIRSF006181">
    <property type="entry name" value="EbsC_YbaK"/>
    <property type="match status" value="1"/>
</dbReference>
<dbReference type="Gene3D" id="3.90.960.10">
    <property type="entry name" value="YbaK/aminoacyl-tRNA synthetase-associated domain"/>
    <property type="match status" value="1"/>
</dbReference>
<evidence type="ECO:0000256" key="1">
    <source>
        <dbReference type="ARBA" id="ARBA00009798"/>
    </source>
</evidence>
<dbReference type="InterPro" id="IPR036754">
    <property type="entry name" value="YbaK/aa-tRNA-synt-asso_dom_sf"/>
</dbReference>
<dbReference type="InterPro" id="IPR004369">
    <property type="entry name" value="Prolyl-tRNA_editing_YbaK/EbsC"/>
</dbReference>
<dbReference type="SUPFAM" id="SSF55826">
    <property type="entry name" value="YbaK/ProRS associated domain"/>
    <property type="match status" value="1"/>
</dbReference>
<dbReference type="EMBL" id="CP115149">
    <property type="protein sequence ID" value="WBL35863.1"/>
    <property type="molecule type" value="Genomic_DNA"/>
</dbReference>
<gene>
    <name evidence="5" type="ORF">O0235_13995</name>
</gene>
<dbReference type="Pfam" id="PF04073">
    <property type="entry name" value="tRNA_edit"/>
    <property type="match status" value="1"/>
</dbReference>
<reference evidence="5 6" key="1">
    <citation type="journal article" date="2023" name="ISME J.">
        <title>Thermophilic Dehalococcoidia with unusual traits shed light on an unexpected past.</title>
        <authorList>
            <person name="Palmer M."/>
            <person name="Covington J.K."/>
            <person name="Zhou E.M."/>
            <person name="Thomas S.C."/>
            <person name="Habib N."/>
            <person name="Seymour C.O."/>
            <person name="Lai D."/>
            <person name="Johnston J."/>
            <person name="Hashimi A."/>
            <person name="Jiao J.Y."/>
            <person name="Muok A.R."/>
            <person name="Liu L."/>
            <person name="Xian W.D."/>
            <person name="Zhi X.Y."/>
            <person name="Li M.M."/>
            <person name="Silva L.P."/>
            <person name="Bowen B.P."/>
            <person name="Louie K."/>
            <person name="Briegel A."/>
            <person name="Pett-Ridge J."/>
            <person name="Weber P.K."/>
            <person name="Tocheva E.I."/>
            <person name="Woyke T."/>
            <person name="Northen T.R."/>
            <person name="Mayali X."/>
            <person name="Li W.J."/>
            <person name="Hedlund B.P."/>
        </authorList>
    </citation>
    <scope>NUCLEOTIDE SEQUENCE [LARGE SCALE GENOMIC DNA]</scope>
    <source>
        <strain evidence="5 6">YIM 72310</strain>
    </source>
</reference>
<proteinExistence type="inferred from homology"/>
<keyword evidence="6" id="KW-1185">Reference proteome</keyword>
<keyword evidence="3" id="KW-0648">Protein biosynthesis</keyword>
<sequence>MPENKPVAAKLLEARGVPHRLVRFDPAVRSAEGVAAAAGVDPGRVFKTLVVVEEPPRGRPFLVMVRGSAELDLRRLAAQLGAKRLKMAAPAEAERLTGLKLGGISALALLGRGFRVLLDAAAMAHDTVLVSAGERGADIELRPGDLAAVTGARIVDV</sequence>
<evidence type="ECO:0000256" key="2">
    <source>
        <dbReference type="ARBA" id="ARBA00023239"/>
    </source>
</evidence>
<organism evidence="5 6">
    <name type="scientific">Tepidiforma flava</name>
    <dbReference type="NCBI Taxonomy" id="3004094"/>
    <lineage>
        <taxon>Bacteria</taxon>
        <taxon>Bacillati</taxon>
        <taxon>Chloroflexota</taxon>
        <taxon>Tepidiformia</taxon>
        <taxon>Tepidiformales</taxon>
        <taxon>Tepidiformaceae</taxon>
        <taxon>Tepidiforma</taxon>
    </lineage>
</organism>
<dbReference type="InterPro" id="IPR007214">
    <property type="entry name" value="YbaK/aa-tRNA-synth-assoc-dom"/>
</dbReference>
<keyword evidence="2 3" id="KW-0456">Lyase</keyword>
<dbReference type="RefSeq" id="WP_270056388.1">
    <property type="nucleotide sequence ID" value="NZ_CP115149.1"/>
</dbReference>
<evidence type="ECO:0000259" key="4">
    <source>
        <dbReference type="Pfam" id="PF04073"/>
    </source>
</evidence>
<accession>A0ABY7M766</accession>
<dbReference type="PANTHER" id="PTHR30411">
    <property type="entry name" value="CYTOPLASMIC PROTEIN"/>
    <property type="match status" value="1"/>
</dbReference>
<evidence type="ECO:0000256" key="3">
    <source>
        <dbReference type="PIRNR" id="PIRNR006181"/>
    </source>
</evidence>
<name>A0ABY7M766_9CHLR</name>
<dbReference type="Proteomes" id="UP001212803">
    <property type="component" value="Chromosome"/>
</dbReference>